<name>A0A1B1AKF9_9PROT</name>
<feature type="signal peptide" evidence="1">
    <location>
        <begin position="1"/>
        <end position="17"/>
    </location>
</feature>
<evidence type="ECO:0000256" key="1">
    <source>
        <dbReference type="SAM" id="SignalP"/>
    </source>
</evidence>
<dbReference type="KEGG" id="cbot:ATE48_14615"/>
<evidence type="ECO:0000313" key="3">
    <source>
        <dbReference type="Proteomes" id="UP000092498"/>
    </source>
</evidence>
<evidence type="ECO:0000313" key="2">
    <source>
        <dbReference type="EMBL" id="ANP47059.1"/>
    </source>
</evidence>
<gene>
    <name evidence="2" type="ORF">ATE48_14615</name>
</gene>
<protein>
    <recommendedName>
        <fullName evidence="4">Lipoprotein</fullName>
    </recommendedName>
</protein>
<accession>A0A1B1AKF9</accession>
<dbReference type="Proteomes" id="UP000092498">
    <property type="component" value="Chromosome"/>
</dbReference>
<keyword evidence="3" id="KW-1185">Reference proteome</keyword>
<dbReference type="AlphaFoldDB" id="A0A1B1AKF9"/>
<proteinExistence type="predicted"/>
<evidence type="ECO:0008006" key="4">
    <source>
        <dbReference type="Google" id="ProtNLM"/>
    </source>
</evidence>
<organism evidence="2 3">
    <name type="scientific">Candidatus Viadribacter manganicus</name>
    <dbReference type="NCBI Taxonomy" id="1759059"/>
    <lineage>
        <taxon>Bacteria</taxon>
        <taxon>Pseudomonadati</taxon>
        <taxon>Pseudomonadota</taxon>
        <taxon>Alphaproteobacteria</taxon>
        <taxon>Hyphomonadales</taxon>
        <taxon>Hyphomonadaceae</taxon>
        <taxon>Candidatus Viadribacter</taxon>
    </lineage>
</organism>
<reference evidence="2 3" key="1">
    <citation type="submission" date="2015-11" db="EMBL/GenBank/DDBJ databases">
        <title>Whole-Genome Sequence of Candidatus Oderbacter manganicum from the National Park Lower Oder Valley, Germany.</title>
        <authorList>
            <person name="Braun B."/>
            <person name="Liere K."/>
            <person name="Szewzyk U."/>
        </authorList>
    </citation>
    <scope>NUCLEOTIDE SEQUENCE [LARGE SCALE GENOMIC DNA]</scope>
    <source>
        <strain evidence="2 3">OTSz_A_272</strain>
    </source>
</reference>
<dbReference type="EMBL" id="CP013244">
    <property type="protein sequence ID" value="ANP47059.1"/>
    <property type="molecule type" value="Genomic_DNA"/>
</dbReference>
<sequence length="124" mass="13212">MLLLGLLALAACGPAWAPPNAPTRPCDIIDAAAFNAARESGAAVGRARIYESGMVDLSNGPGVSHCATYSSTMRPCRRPNDYVIEYTQADGAVFYVHVPANTEYRFNVRAAPNTCQIILAPAQQ</sequence>
<feature type="chain" id="PRO_5008518950" description="Lipoprotein" evidence="1">
    <location>
        <begin position="18"/>
        <end position="124"/>
    </location>
</feature>
<dbReference type="STRING" id="1759059.ATE48_14615"/>
<keyword evidence="1" id="KW-0732">Signal</keyword>
<dbReference type="InParanoid" id="A0A1B1AKF9"/>